<keyword evidence="1" id="KW-0812">Transmembrane</keyword>
<organism evidence="2 3">
    <name type="scientific">Kribbella italica</name>
    <dbReference type="NCBI Taxonomy" id="1540520"/>
    <lineage>
        <taxon>Bacteria</taxon>
        <taxon>Bacillati</taxon>
        <taxon>Actinomycetota</taxon>
        <taxon>Actinomycetes</taxon>
        <taxon>Propionibacteriales</taxon>
        <taxon>Kribbellaceae</taxon>
        <taxon>Kribbella</taxon>
    </lineage>
</organism>
<gene>
    <name evidence="2" type="ORF">HDA39_005085</name>
</gene>
<keyword evidence="1" id="KW-0472">Membrane</keyword>
<sequence>MNLDELRDRLHDQADEIDLAEPAPLDTLRRRAGRIRTRRRRRVGGSLAAAVVAGMVALGMILLPGAPAPGPADHVREGLTVPGTLGTSRLDHPLIGIVGQTNLNFSWTPTTRDLGVYVYCYSPRVPKYQVRIGGRVVTEATCSPQGQTFDAPQGPAPASPEQYGVHRVRPNSPLWLDLPLDQVTTVSVRIVDSRGRAVEDSSAQLAVGLYRVGDDGQGPNAGGRVAPAPDPADLEIEGLAFRTRVGGDTRLAAAAGRPGQNQLTTSFVSTGRPITLRDFCTANDGPDDPQYQLEVRINGIVRTMSCFADSIDVGGSAGVTLPSPARAGETVSVVARLVDPKGRPASVPGARIAAAVYEKGAQRTVDGVALDEVTEYKGSVYRLAELRAVDATTAREVAVDTPDGQPFLISYGSSDFGAASVKGSVDTPIHLSGAIRGFNLLDSGDSPGGNWRLTTDAWTAAPRNTVTLTRTEGTPKKGKLILAVYTPAK</sequence>
<keyword evidence="1" id="KW-1133">Transmembrane helix</keyword>
<reference evidence="2 3" key="1">
    <citation type="submission" date="2020-08" db="EMBL/GenBank/DDBJ databases">
        <title>Sequencing the genomes of 1000 actinobacteria strains.</title>
        <authorList>
            <person name="Klenk H.-P."/>
        </authorList>
    </citation>
    <scope>NUCLEOTIDE SEQUENCE [LARGE SCALE GENOMIC DNA]</scope>
    <source>
        <strain evidence="2 3">DSM 28967</strain>
    </source>
</reference>
<evidence type="ECO:0000313" key="2">
    <source>
        <dbReference type="EMBL" id="MBB5838351.1"/>
    </source>
</evidence>
<evidence type="ECO:0000256" key="1">
    <source>
        <dbReference type="SAM" id="Phobius"/>
    </source>
</evidence>
<dbReference type="RefSeq" id="WP_184799064.1">
    <property type="nucleotide sequence ID" value="NZ_JACHMY010000001.1"/>
</dbReference>
<comment type="caution">
    <text evidence="2">The sequence shown here is derived from an EMBL/GenBank/DDBJ whole genome shotgun (WGS) entry which is preliminary data.</text>
</comment>
<keyword evidence="3" id="KW-1185">Reference proteome</keyword>
<name>A0A7W9MVW3_9ACTN</name>
<feature type="transmembrane region" description="Helical" evidence="1">
    <location>
        <begin position="43"/>
        <end position="63"/>
    </location>
</feature>
<evidence type="ECO:0000313" key="3">
    <source>
        <dbReference type="Proteomes" id="UP000549971"/>
    </source>
</evidence>
<dbReference type="AlphaFoldDB" id="A0A7W9MVW3"/>
<dbReference type="Proteomes" id="UP000549971">
    <property type="component" value="Unassembled WGS sequence"/>
</dbReference>
<accession>A0A7W9MVW3</accession>
<proteinExistence type="predicted"/>
<dbReference type="EMBL" id="JACHMY010000001">
    <property type="protein sequence ID" value="MBB5838351.1"/>
    <property type="molecule type" value="Genomic_DNA"/>
</dbReference>
<protein>
    <submittedName>
        <fullName evidence="2">Uncharacterized protein</fullName>
    </submittedName>
</protein>